<dbReference type="CDD" id="cd00430">
    <property type="entry name" value="PLPDE_III_AR"/>
    <property type="match status" value="1"/>
</dbReference>
<dbReference type="InterPro" id="IPR001608">
    <property type="entry name" value="Ala_racemase_N"/>
</dbReference>
<dbReference type="Gene3D" id="2.40.37.10">
    <property type="entry name" value="Lyase, Ornithine Decarboxylase, Chain A, domain 1"/>
    <property type="match status" value="1"/>
</dbReference>
<evidence type="ECO:0000256" key="6">
    <source>
        <dbReference type="PIRSR" id="PIRSR600821-52"/>
    </source>
</evidence>
<evidence type="ECO:0000313" key="8">
    <source>
        <dbReference type="EMBL" id="NYF91759.1"/>
    </source>
</evidence>
<evidence type="ECO:0000256" key="1">
    <source>
        <dbReference type="ARBA" id="ARBA00001933"/>
    </source>
</evidence>
<evidence type="ECO:0000256" key="4">
    <source>
        <dbReference type="HAMAP-Rule" id="MF_01201"/>
    </source>
</evidence>
<dbReference type="GO" id="GO:0008784">
    <property type="term" value="F:alanine racemase activity"/>
    <property type="evidence" value="ECO:0007669"/>
    <property type="project" value="UniProtKB-UniRule"/>
</dbReference>
<feature type="modified residue" description="N6-(pyridoxal phosphate)lysine" evidence="4 5">
    <location>
        <position position="44"/>
    </location>
</feature>
<dbReference type="EC" id="5.1.1.1" evidence="4"/>
<dbReference type="AlphaFoldDB" id="A0A852VKJ8"/>
<comment type="pathway">
    <text evidence="4">Amino-acid biosynthesis; D-alanine biosynthesis; D-alanine from L-alanine: step 1/1.</text>
</comment>
<dbReference type="InterPro" id="IPR011079">
    <property type="entry name" value="Ala_racemase_C"/>
</dbReference>
<reference evidence="8 9" key="1">
    <citation type="submission" date="2020-07" db="EMBL/GenBank/DDBJ databases">
        <title>Genomic Encyclopedia of Type Strains, Phase IV (KMG-V): Genome sequencing to study the core and pangenomes of soil and plant-associated prokaryotes.</title>
        <authorList>
            <person name="Whitman W."/>
        </authorList>
    </citation>
    <scope>NUCLEOTIDE SEQUENCE [LARGE SCALE GENOMIC DNA]</scope>
    <source>
        <strain evidence="8 9">M8UP22</strain>
    </source>
</reference>
<comment type="cofactor">
    <cofactor evidence="1 4 5">
        <name>pyridoxal 5'-phosphate</name>
        <dbReference type="ChEBI" id="CHEBI:597326"/>
    </cofactor>
</comment>
<dbReference type="HAMAP" id="MF_01201">
    <property type="entry name" value="Ala_racemase"/>
    <property type="match status" value="1"/>
</dbReference>
<feature type="active site" description="Proton acceptor; specific for D-alanine" evidence="4">
    <location>
        <position position="44"/>
    </location>
</feature>
<dbReference type="SUPFAM" id="SSF51419">
    <property type="entry name" value="PLP-binding barrel"/>
    <property type="match status" value="1"/>
</dbReference>
<dbReference type="PANTHER" id="PTHR30511">
    <property type="entry name" value="ALANINE RACEMASE"/>
    <property type="match status" value="1"/>
</dbReference>
<evidence type="ECO:0000259" key="7">
    <source>
        <dbReference type="SMART" id="SM01005"/>
    </source>
</evidence>
<dbReference type="EMBL" id="JACCCU010000003">
    <property type="protein sequence ID" value="NYF91759.1"/>
    <property type="molecule type" value="Genomic_DNA"/>
</dbReference>
<dbReference type="SUPFAM" id="SSF50621">
    <property type="entry name" value="Alanine racemase C-terminal domain-like"/>
    <property type="match status" value="1"/>
</dbReference>
<keyword evidence="3 4" id="KW-0413">Isomerase</keyword>
<feature type="binding site" evidence="4 6">
    <location>
        <position position="352"/>
    </location>
    <ligand>
        <name>substrate</name>
    </ligand>
</feature>
<dbReference type="InterPro" id="IPR000821">
    <property type="entry name" value="Ala_racemase"/>
</dbReference>
<feature type="binding site" evidence="4 6">
    <location>
        <position position="151"/>
    </location>
    <ligand>
        <name>substrate</name>
    </ligand>
</feature>
<dbReference type="PRINTS" id="PR00992">
    <property type="entry name" value="ALARACEMASE"/>
</dbReference>
<dbReference type="GO" id="GO:0005829">
    <property type="term" value="C:cytosol"/>
    <property type="evidence" value="ECO:0007669"/>
    <property type="project" value="TreeGrafter"/>
</dbReference>
<name>A0A852VKJ8_9BACT</name>
<dbReference type="Pfam" id="PF00842">
    <property type="entry name" value="Ala_racemase_C"/>
    <property type="match status" value="1"/>
</dbReference>
<comment type="catalytic activity">
    <reaction evidence="4">
        <text>L-alanine = D-alanine</text>
        <dbReference type="Rhea" id="RHEA:20249"/>
        <dbReference type="ChEBI" id="CHEBI:57416"/>
        <dbReference type="ChEBI" id="CHEBI:57972"/>
        <dbReference type="EC" id="5.1.1.1"/>
    </reaction>
</comment>
<dbReference type="Proteomes" id="UP000564385">
    <property type="component" value="Unassembled WGS sequence"/>
</dbReference>
<comment type="function">
    <text evidence="4">Catalyzes the interconversion of L-alanine and D-alanine. May also act on other amino acids.</text>
</comment>
<dbReference type="InterPro" id="IPR029066">
    <property type="entry name" value="PLP-binding_barrel"/>
</dbReference>
<proteinExistence type="inferred from homology"/>
<dbReference type="GO" id="GO:0030170">
    <property type="term" value="F:pyridoxal phosphate binding"/>
    <property type="evidence" value="ECO:0007669"/>
    <property type="project" value="UniProtKB-UniRule"/>
</dbReference>
<evidence type="ECO:0000256" key="3">
    <source>
        <dbReference type="ARBA" id="ARBA00023235"/>
    </source>
</evidence>
<dbReference type="GO" id="GO:0030632">
    <property type="term" value="P:D-alanine biosynthetic process"/>
    <property type="evidence" value="ECO:0007669"/>
    <property type="project" value="UniProtKB-UniRule"/>
</dbReference>
<gene>
    <name evidence="8" type="ORF">HDF08_003878</name>
</gene>
<comment type="caution">
    <text evidence="8">The sequence shown here is derived from an EMBL/GenBank/DDBJ whole genome shotgun (WGS) entry which is preliminary data.</text>
</comment>
<dbReference type="NCBIfam" id="TIGR00492">
    <property type="entry name" value="alr"/>
    <property type="match status" value="1"/>
</dbReference>
<feature type="domain" description="Alanine racemase C-terminal" evidence="7">
    <location>
        <begin position="278"/>
        <end position="406"/>
    </location>
</feature>
<evidence type="ECO:0000256" key="5">
    <source>
        <dbReference type="PIRSR" id="PIRSR600821-50"/>
    </source>
</evidence>
<dbReference type="PANTHER" id="PTHR30511:SF0">
    <property type="entry name" value="ALANINE RACEMASE, CATABOLIC-RELATED"/>
    <property type="match status" value="1"/>
</dbReference>
<dbReference type="Gene3D" id="3.20.20.10">
    <property type="entry name" value="Alanine racemase"/>
    <property type="match status" value="1"/>
</dbReference>
<dbReference type="UniPathway" id="UPA00042">
    <property type="reaction ID" value="UER00497"/>
</dbReference>
<sequence>MKSWVEVSERRLVGNYGLLRAAAGGEPSAATPPTPTTAVLAVVKANAYGHGAAVCAPVLARAGAEWLGVTDVAEGAAVREALAAAGISRREQPEVLVMSGLLREDTADVIRHGLTPVVWLREQMEWLAEAAGRSGGVVVPVHVEIDTGMARQGVAPGRELEQLLAWVSGQTAVRVDGVMTHFASSEVAGSAQTVEQRKRFEEAMGAVAAAGLRPEWVHAGNSSTVDNQGAEGNLAWLRGLATGVGARSMVRAGIALYGYCLPIEGGGVSEVRQALQPVMTWKTRVIGVREVEAGETVGYNGIFVAERAMRLALLPVGYADGLRRELSASNARPGGWAMVKGQRAAIVGRVSMNLTIVDVSGIAGTALGDEVVVLGDGVTAEDHAWLAGTIAYEIVCGVRPAHRCGIAG</sequence>
<feature type="active site" description="Proton acceptor; specific for L-alanine" evidence="4">
    <location>
        <position position="299"/>
    </location>
</feature>
<comment type="similarity">
    <text evidence="4">Belongs to the alanine racemase family.</text>
</comment>
<keyword evidence="2 4" id="KW-0663">Pyridoxal phosphate</keyword>
<dbReference type="InterPro" id="IPR009006">
    <property type="entry name" value="Ala_racemase/Decarboxylase_C"/>
</dbReference>
<dbReference type="Pfam" id="PF01168">
    <property type="entry name" value="Ala_racemase_N"/>
    <property type="match status" value="1"/>
</dbReference>
<dbReference type="InterPro" id="IPR020622">
    <property type="entry name" value="Ala_racemase_pyridoxalP-BS"/>
</dbReference>
<evidence type="ECO:0000313" key="9">
    <source>
        <dbReference type="Proteomes" id="UP000564385"/>
    </source>
</evidence>
<organism evidence="8 9">
    <name type="scientific">Tunturiibacter lichenicola</name>
    <dbReference type="NCBI Taxonomy" id="2051959"/>
    <lineage>
        <taxon>Bacteria</taxon>
        <taxon>Pseudomonadati</taxon>
        <taxon>Acidobacteriota</taxon>
        <taxon>Terriglobia</taxon>
        <taxon>Terriglobales</taxon>
        <taxon>Acidobacteriaceae</taxon>
        <taxon>Tunturiibacter</taxon>
    </lineage>
</organism>
<accession>A0A852VKJ8</accession>
<dbReference type="PROSITE" id="PS00395">
    <property type="entry name" value="ALANINE_RACEMASE"/>
    <property type="match status" value="1"/>
</dbReference>
<protein>
    <recommendedName>
        <fullName evidence="4">Alanine racemase</fullName>
        <ecNumber evidence="4">5.1.1.1</ecNumber>
    </recommendedName>
</protein>
<evidence type="ECO:0000256" key="2">
    <source>
        <dbReference type="ARBA" id="ARBA00022898"/>
    </source>
</evidence>
<dbReference type="SMART" id="SM01005">
    <property type="entry name" value="Ala_racemase_C"/>
    <property type="match status" value="1"/>
</dbReference>